<organism evidence="2 3">
    <name type="scientific">Diploscapter pachys</name>
    <dbReference type="NCBI Taxonomy" id="2018661"/>
    <lineage>
        <taxon>Eukaryota</taxon>
        <taxon>Metazoa</taxon>
        <taxon>Ecdysozoa</taxon>
        <taxon>Nematoda</taxon>
        <taxon>Chromadorea</taxon>
        <taxon>Rhabditida</taxon>
        <taxon>Rhabditina</taxon>
        <taxon>Rhabditomorpha</taxon>
        <taxon>Rhabditoidea</taxon>
        <taxon>Rhabditidae</taxon>
        <taxon>Diploscapter</taxon>
    </lineage>
</organism>
<evidence type="ECO:0000313" key="2">
    <source>
        <dbReference type="EMBL" id="PAV63189.1"/>
    </source>
</evidence>
<comment type="caution">
    <text evidence="2">The sequence shown here is derived from an EMBL/GenBank/DDBJ whole genome shotgun (WGS) entry which is preliminary data.</text>
</comment>
<proteinExistence type="predicted"/>
<dbReference type="EMBL" id="LIAE01010326">
    <property type="protein sequence ID" value="PAV63189.1"/>
    <property type="molecule type" value="Genomic_DNA"/>
</dbReference>
<reference evidence="2 3" key="1">
    <citation type="journal article" date="2017" name="Curr. Biol.">
        <title>Genome architecture and evolution of a unichromosomal asexual nematode.</title>
        <authorList>
            <person name="Fradin H."/>
            <person name="Zegar C."/>
            <person name="Gutwein M."/>
            <person name="Lucas J."/>
            <person name="Kovtun M."/>
            <person name="Corcoran D."/>
            <person name="Baugh L.R."/>
            <person name="Kiontke K."/>
            <person name="Gunsalus K."/>
            <person name="Fitch D.H."/>
            <person name="Piano F."/>
        </authorList>
    </citation>
    <scope>NUCLEOTIDE SEQUENCE [LARGE SCALE GENOMIC DNA]</scope>
    <source>
        <strain evidence="2">PF1309</strain>
    </source>
</reference>
<name>A0A2A2JNV5_9BILA</name>
<feature type="region of interest" description="Disordered" evidence="1">
    <location>
        <begin position="34"/>
        <end position="79"/>
    </location>
</feature>
<gene>
    <name evidence="2" type="ORF">WR25_06866</name>
</gene>
<protein>
    <submittedName>
        <fullName evidence="2">Uncharacterized protein</fullName>
    </submittedName>
</protein>
<keyword evidence="3" id="KW-1185">Reference proteome</keyword>
<dbReference type="AlphaFoldDB" id="A0A2A2JNV5"/>
<dbReference type="Proteomes" id="UP000218231">
    <property type="component" value="Unassembled WGS sequence"/>
</dbReference>
<feature type="compositionally biased region" description="Low complexity" evidence="1">
    <location>
        <begin position="43"/>
        <end position="56"/>
    </location>
</feature>
<evidence type="ECO:0000313" key="3">
    <source>
        <dbReference type="Proteomes" id="UP000218231"/>
    </source>
</evidence>
<evidence type="ECO:0000256" key="1">
    <source>
        <dbReference type="SAM" id="MobiDB-lite"/>
    </source>
</evidence>
<sequence>MCNAIVYAIRRQARGHAHLIGIRHEANPCYLEKPPEEEAQQGSSSSCAPSSCSLATPPLPASEEEEEALAAVNLNAQLQ</sequence>
<accession>A0A2A2JNV5</accession>